<sequence>MDKRKARVPNPLRNLDPRVVQAIRDQAAAERADSSATIGNRFYRRTQNRLDADHGAGAVALPSRDIFRRAVAHLLDISPSAPAYQRSSAANQPDRPFGNVIATRPGEVVMLDTTPLDVLAYDPGTTSTIRVELTIALDVATRSLLAWRLTPEGTKAIDIGLLLADVMTPEMMRPGWSDALRYQMLRVPYERLLTVDERLAEAAARPVIYPETLLYDHGKPYKSDVVWRACTRWKIDLQDARKLKPTDKPNVERLFKTIREQFAEHVAGYKGLNVAHRGRTAEEQARWTIDELTEFFAEYVIAVYQRRHHRGLTLHGFPDLRVSPNEAYAMALGSAGYVDCPREANVYFELLPIAKRVVHPYGVELNHLTYNADILYRYWKAKAPYPGELWPIRYDPRNLLHAYFLDPSDGRWHVLRWTHALGEHQPFTDITLREAKRLITLRGRAPEDQEAVAQALTDLQNRTDAPETWTAADRKRHTRDAHRGAAQSRDVQRDDAPVNNHPPLTAVPDAADEETEPGEWGDLDLSKVRAADVWDPDAI</sequence>
<reference evidence="3" key="1">
    <citation type="journal article" date="2014" name="Int. J. Syst. Evol. Microbiol.">
        <title>Complete genome sequence of Corynebacterium casei LMG S-19264T (=DSM 44701T), isolated from a smear-ripened cheese.</title>
        <authorList>
            <consortium name="US DOE Joint Genome Institute (JGI-PGF)"/>
            <person name="Walter F."/>
            <person name="Albersmeier A."/>
            <person name="Kalinowski J."/>
            <person name="Ruckert C."/>
        </authorList>
    </citation>
    <scope>NUCLEOTIDE SEQUENCE</scope>
    <source>
        <strain evidence="3">CGMCC 4.7403</strain>
    </source>
</reference>
<proteinExistence type="predicted"/>
<feature type="domain" description="Integrase catalytic" evidence="2">
    <location>
        <begin position="101"/>
        <end position="332"/>
    </location>
</feature>
<evidence type="ECO:0000256" key="1">
    <source>
        <dbReference type="SAM" id="MobiDB-lite"/>
    </source>
</evidence>
<dbReference type="Pfam" id="PF09299">
    <property type="entry name" value="Mu-transpos_C"/>
    <property type="match status" value="1"/>
</dbReference>
<dbReference type="InterPro" id="IPR015378">
    <property type="entry name" value="Transposase-like_Mu_C"/>
</dbReference>
<evidence type="ECO:0000313" key="4">
    <source>
        <dbReference type="Proteomes" id="UP000603227"/>
    </source>
</evidence>
<dbReference type="InterPro" id="IPR001584">
    <property type="entry name" value="Integrase_cat-core"/>
</dbReference>
<dbReference type="Gene3D" id="3.30.420.10">
    <property type="entry name" value="Ribonuclease H-like superfamily/Ribonuclease H"/>
    <property type="match status" value="1"/>
</dbReference>
<protein>
    <submittedName>
        <fullName evidence="3">Transposase</fullName>
    </submittedName>
</protein>
<dbReference type="InterPro" id="IPR012337">
    <property type="entry name" value="RNaseH-like_sf"/>
</dbReference>
<dbReference type="Proteomes" id="UP000603227">
    <property type="component" value="Unassembled WGS sequence"/>
</dbReference>
<dbReference type="InterPro" id="IPR036397">
    <property type="entry name" value="RNaseH_sf"/>
</dbReference>
<name>A0A918ZKZ8_9ACTN</name>
<keyword evidence="4" id="KW-1185">Reference proteome</keyword>
<dbReference type="SUPFAM" id="SSF53098">
    <property type="entry name" value="Ribonuclease H-like"/>
    <property type="match status" value="1"/>
</dbReference>
<accession>A0A918ZKZ8</accession>
<evidence type="ECO:0000259" key="2">
    <source>
        <dbReference type="PROSITE" id="PS50994"/>
    </source>
</evidence>
<dbReference type="PROSITE" id="PS50994">
    <property type="entry name" value="INTEGRASE"/>
    <property type="match status" value="1"/>
</dbReference>
<feature type="region of interest" description="Disordered" evidence="1">
    <location>
        <begin position="461"/>
        <end position="539"/>
    </location>
</feature>
<organism evidence="3 4">
    <name type="scientific">Streptomyces capitiformicae</name>
    <dbReference type="NCBI Taxonomy" id="2014920"/>
    <lineage>
        <taxon>Bacteria</taxon>
        <taxon>Bacillati</taxon>
        <taxon>Actinomycetota</taxon>
        <taxon>Actinomycetes</taxon>
        <taxon>Kitasatosporales</taxon>
        <taxon>Streptomycetaceae</taxon>
        <taxon>Streptomyces</taxon>
    </lineage>
</organism>
<evidence type="ECO:0000313" key="3">
    <source>
        <dbReference type="EMBL" id="GHE57016.1"/>
    </source>
</evidence>
<dbReference type="GO" id="GO:0015074">
    <property type="term" value="P:DNA integration"/>
    <property type="evidence" value="ECO:0007669"/>
    <property type="project" value="InterPro"/>
</dbReference>
<comment type="caution">
    <text evidence="3">The sequence shown here is derived from an EMBL/GenBank/DDBJ whole genome shotgun (WGS) entry which is preliminary data.</text>
</comment>
<gene>
    <name evidence="3" type="ORF">GCM10017771_79820</name>
</gene>
<feature type="compositionally biased region" description="Acidic residues" evidence="1">
    <location>
        <begin position="510"/>
        <end position="522"/>
    </location>
</feature>
<dbReference type="GO" id="GO:0003676">
    <property type="term" value="F:nucleic acid binding"/>
    <property type="evidence" value="ECO:0007669"/>
    <property type="project" value="InterPro"/>
</dbReference>
<dbReference type="AlphaFoldDB" id="A0A918ZKZ8"/>
<reference evidence="3" key="2">
    <citation type="submission" date="2020-09" db="EMBL/GenBank/DDBJ databases">
        <authorList>
            <person name="Sun Q."/>
            <person name="Zhou Y."/>
        </authorList>
    </citation>
    <scope>NUCLEOTIDE SEQUENCE</scope>
    <source>
        <strain evidence="3">CGMCC 4.7403</strain>
    </source>
</reference>
<dbReference type="EMBL" id="BNAT01000044">
    <property type="protein sequence ID" value="GHE57016.1"/>
    <property type="molecule type" value="Genomic_DNA"/>
</dbReference>